<dbReference type="STRING" id="279360.MB14_05795"/>
<comment type="caution">
    <text evidence="2">The sequence shown here is derived from an EMBL/GenBank/DDBJ whole genome shotgun (WGS) entry which is preliminary data.</text>
</comment>
<evidence type="ECO:0008006" key="4">
    <source>
        <dbReference type="Google" id="ProtNLM"/>
    </source>
</evidence>
<organism evidence="2 3">
    <name type="scientific">Roseivirga ehrenbergii (strain DSM 102268 / JCM 13514 / KCTC 12282 / NCIMB 14502 / KMM 6017)</name>
    <dbReference type="NCBI Taxonomy" id="279360"/>
    <lineage>
        <taxon>Bacteria</taxon>
        <taxon>Pseudomonadati</taxon>
        <taxon>Bacteroidota</taxon>
        <taxon>Cytophagia</taxon>
        <taxon>Cytophagales</taxon>
        <taxon>Roseivirgaceae</taxon>
        <taxon>Roseivirga</taxon>
    </lineage>
</organism>
<keyword evidence="1" id="KW-0732">Signal</keyword>
<evidence type="ECO:0000313" key="3">
    <source>
        <dbReference type="Proteomes" id="UP000075583"/>
    </source>
</evidence>
<sequence length="301" mass="33461">MTKRKITQNFIIFSLLLLSFSFANGQTILEDSVMNGNNFQKAAFRLWIGKDIQKVRGIIVMVPGSNGNGRDMVNQPEWQALAKKHNMAILAADIKDKRSPNMAIEQYADVKNGTGQAMLDVLSQLATKSGHPELNTVPFALWGMSAGGEFNYEFACWKPERVITFIVNKGGVYYTALASEATRAVPGVFLTGEIDNPYRNNIVKGIYSVNRRFGAKWIFAEEPGQGHEFAKSEAFTLKYFDEIIPIRLDENGSLKPLSEKAFLGEIGTGKVAATGFNNSFTDITSWLPNTVIVDLWKSLFQ</sequence>
<dbReference type="AlphaFoldDB" id="A0A150X7Q7"/>
<dbReference type="RefSeq" id="WP_062591982.1">
    <property type="nucleotide sequence ID" value="NZ_LQZQ01000045.1"/>
</dbReference>
<accession>A0A150X7Q7</accession>
<dbReference type="Gene3D" id="3.40.50.1820">
    <property type="entry name" value="alpha/beta hydrolase"/>
    <property type="match status" value="1"/>
</dbReference>
<keyword evidence="3" id="KW-1185">Reference proteome</keyword>
<evidence type="ECO:0000313" key="2">
    <source>
        <dbReference type="EMBL" id="KYG74716.1"/>
    </source>
</evidence>
<dbReference type="Proteomes" id="UP000075583">
    <property type="component" value="Unassembled WGS sequence"/>
</dbReference>
<gene>
    <name evidence="2" type="ORF">MB14_05795</name>
</gene>
<dbReference type="OrthoDB" id="982518at2"/>
<feature type="chain" id="PRO_5007574421" description="Dienelactone hydrolase domain-containing protein" evidence="1">
    <location>
        <begin position="26"/>
        <end position="301"/>
    </location>
</feature>
<dbReference type="SUPFAM" id="SSF53474">
    <property type="entry name" value="alpha/beta-Hydrolases"/>
    <property type="match status" value="1"/>
</dbReference>
<evidence type="ECO:0000256" key="1">
    <source>
        <dbReference type="SAM" id="SignalP"/>
    </source>
</evidence>
<feature type="signal peptide" evidence="1">
    <location>
        <begin position="1"/>
        <end position="25"/>
    </location>
</feature>
<reference evidence="2" key="1">
    <citation type="submission" date="2016-01" db="EMBL/GenBank/DDBJ databases">
        <title>Genome sequencing of Roseivirga ehrenbergii KMM 6017.</title>
        <authorList>
            <person name="Selvaratnam C."/>
            <person name="Thevarajoo S."/>
            <person name="Goh K.M."/>
            <person name="Ee R."/>
            <person name="Chan K.-G."/>
            <person name="Chong C.S."/>
        </authorList>
    </citation>
    <scope>NUCLEOTIDE SEQUENCE [LARGE SCALE GENOMIC DNA]</scope>
    <source>
        <strain evidence="2">KMM 6017</strain>
    </source>
</reference>
<dbReference type="EMBL" id="LQZQ01000045">
    <property type="protein sequence ID" value="KYG74716.1"/>
    <property type="molecule type" value="Genomic_DNA"/>
</dbReference>
<proteinExistence type="predicted"/>
<protein>
    <recommendedName>
        <fullName evidence="4">Dienelactone hydrolase domain-containing protein</fullName>
    </recommendedName>
</protein>
<dbReference type="InterPro" id="IPR029058">
    <property type="entry name" value="AB_hydrolase_fold"/>
</dbReference>
<name>A0A150X7Q7_ROSEK</name>